<dbReference type="CDD" id="cd14852">
    <property type="entry name" value="LD-carboxypeptidase"/>
    <property type="match status" value="1"/>
</dbReference>
<dbReference type="InterPro" id="IPR009045">
    <property type="entry name" value="Zn_M74/Hedgehog-like"/>
</dbReference>
<evidence type="ECO:0000256" key="1">
    <source>
        <dbReference type="SAM" id="Phobius"/>
    </source>
</evidence>
<dbReference type="InterPro" id="IPR003709">
    <property type="entry name" value="VanY-like_core_dom"/>
</dbReference>
<keyword evidence="1" id="KW-0812">Transmembrane</keyword>
<keyword evidence="4" id="KW-1185">Reference proteome</keyword>
<dbReference type="Gene3D" id="3.30.1380.10">
    <property type="match status" value="1"/>
</dbReference>
<dbReference type="InterPro" id="IPR058193">
    <property type="entry name" value="VanY/YodJ_core_dom"/>
</dbReference>
<accession>A0ABT9BPS5</accession>
<evidence type="ECO:0000313" key="3">
    <source>
        <dbReference type="EMBL" id="MDO7882995.1"/>
    </source>
</evidence>
<feature type="domain" description="D-alanyl-D-alanine carboxypeptidase-like core" evidence="2">
    <location>
        <begin position="250"/>
        <end position="370"/>
    </location>
</feature>
<evidence type="ECO:0000313" key="4">
    <source>
        <dbReference type="Proteomes" id="UP001241072"/>
    </source>
</evidence>
<dbReference type="EMBL" id="JAUQUB010000003">
    <property type="protein sequence ID" value="MDO7882995.1"/>
    <property type="molecule type" value="Genomic_DNA"/>
</dbReference>
<reference evidence="3 4" key="1">
    <citation type="submission" date="2023-07" db="EMBL/GenBank/DDBJ databases">
        <title>Protaetiibacter sp. nov WY-16 isolated from soil.</title>
        <authorList>
            <person name="Liu B."/>
            <person name="Wan Y."/>
        </authorList>
    </citation>
    <scope>NUCLEOTIDE SEQUENCE [LARGE SCALE GENOMIC DNA]</scope>
    <source>
        <strain evidence="3 4">WY-16</strain>
    </source>
</reference>
<gene>
    <name evidence="3" type="ORF">Q5716_12225</name>
</gene>
<dbReference type="PANTHER" id="PTHR34385:SF1">
    <property type="entry name" value="PEPTIDOGLYCAN L-ALANYL-D-GLUTAMATE ENDOPEPTIDASE CWLK"/>
    <property type="match status" value="1"/>
</dbReference>
<organism evidence="3 4">
    <name type="scientific">Antiquaquibacter soli</name>
    <dbReference type="NCBI Taxonomy" id="3064523"/>
    <lineage>
        <taxon>Bacteria</taxon>
        <taxon>Bacillati</taxon>
        <taxon>Actinomycetota</taxon>
        <taxon>Actinomycetes</taxon>
        <taxon>Micrococcales</taxon>
        <taxon>Microbacteriaceae</taxon>
        <taxon>Antiquaquibacter</taxon>
    </lineage>
</organism>
<proteinExistence type="predicted"/>
<dbReference type="InterPro" id="IPR052179">
    <property type="entry name" value="DD-CPase-like"/>
</dbReference>
<protein>
    <submittedName>
        <fullName evidence="3">M15 family metallopeptidase</fullName>
    </submittedName>
</protein>
<sequence length="396" mass="40677">MQVDRRRFLFPIVGIVAVLVAAAIVVVAVVVPQRAELDAATARLAAAVGERDAAAAAVEEARAALLAAGDEASGLVAVVGRGAVADPATLDALAAVTVDAGEPPVTAAVPASPGDAAAIDAVTARVEGETAVLEDRVASLAADRDAVAGASRSVVASVHAWGLNTPTPPHAPADAAAAYTTALDALAEPADDADLVGLVTAFRTAFTTALAAHEVASRSLDAASVQPTIINGTLIANKTFRIPSSYGAGLTPETEAAFAAMQAEAASLGLDLYISSGFRSFASQEAIYGNYVATQGQAEADTHSARPGHSEHQTGLTFDLNSITEAFGSTPEGIWVRDNAHRFGFIVRYPPGKEAITGYIWEPWHLRFVGVPLATELVTTGLTVEEYFGITSAYSY</sequence>
<keyword evidence="1" id="KW-0472">Membrane</keyword>
<dbReference type="RefSeq" id="WP_305003425.1">
    <property type="nucleotide sequence ID" value="NZ_JAUQUB010000003.1"/>
</dbReference>
<keyword evidence="1" id="KW-1133">Transmembrane helix</keyword>
<comment type="caution">
    <text evidence="3">The sequence shown here is derived from an EMBL/GenBank/DDBJ whole genome shotgun (WGS) entry which is preliminary data.</text>
</comment>
<dbReference type="SUPFAM" id="SSF55166">
    <property type="entry name" value="Hedgehog/DD-peptidase"/>
    <property type="match status" value="1"/>
</dbReference>
<dbReference type="PANTHER" id="PTHR34385">
    <property type="entry name" value="D-ALANYL-D-ALANINE CARBOXYPEPTIDASE"/>
    <property type="match status" value="1"/>
</dbReference>
<dbReference type="Proteomes" id="UP001241072">
    <property type="component" value="Unassembled WGS sequence"/>
</dbReference>
<evidence type="ECO:0000259" key="2">
    <source>
        <dbReference type="Pfam" id="PF02557"/>
    </source>
</evidence>
<feature type="transmembrane region" description="Helical" evidence="1">
    <location>
        <begin position="12"/>
        <end position="31"/>
    </location>
</feature>
<name>A0ABT9BPS5_9MICO</name>
<dbReference type="Pfam" id="PF02557">
    <property type="entry name" value="VanY"/>
    <property type="match status" value="1"/>
</dbReference>